<dbReference type="EMBL" id="AM746676">
    <property type="protein sequence ID" value="CAN90899.1"/>
    <property type="molecule type" value="Genomic_DNA"/>
</dbReference>
<evidence type="ECO:0000313" key="3">
    <source>
        <dbReference type="Proteomes" id="UP000002139"/>
    </source>
</evidence>
<reference evidence="2 3" key="1">
    <citation type="journal article" date="2007" name="Nat. Biotechnol.">
        <title>Complete genome sequence of the myxobacterium Sorangium cellulosum.</title>
        <authorList>
            <person name="Schneiker S."/>
            <person name="Perlova O."/>
            <person name="Kaiser O."/>
            <person name="Gerth K."/>
            <person name="Alici A."/>
            <person name="Altmeyer M.O."/>
            <person name="Bartels D."/>
            <person name="Bekel T."/>
            <person name="Beyer S."/>
            <person name="Bode E."/>
            <person name="Bode H.B."/>
            <person name="Bolten C.J."/>
            <person name="Choudhuri J.V."/>
            <person name="Doss S."/>
            <person name="Elnakady Y.A."/>
            <person name="Frank B."/>
            <person name="Gaigalat L."/>
            <person name="Goesmann A."/>
            <person name="Groeger C."/>
            <person name="Gross F."/>
            <person name="Jelsbak L."/>
            <person name="Jelsbak L."/>
            <person name="Kalinowski J."/>
            <person name="Kegler C."/>
            <person name="Knauber T."/>
            <person name="Konietzny S."/>
            <person name="Kopp M."/>
            <person name="Krause L."/>
            <person name="Krug D."/>
            <person name="Linke B."/>
            <person name="Mahmud T."/>
            <person name="Martinez-Arias R."/>
            <person name="McHardy A.C."/>
            <person name="Merai M."/>
            <person name="Meyer F."/>
            <person name="Mormann S."/>
            <person name="Munoz-Dorado J."/>
            <person name="Perez J."/>
            <person name="Pradella S."/>
            <person name="Rachid S."/>
            <person name="Raddatz G."/>
            <person name="Rosenau F."/>
            <person name="Rueckert C."/>
            <person name="Sasse F."/>
            <person name="Scharfe M."/>
            <person name="Schuster S.C."/>
            <person name="Suen G."/>
            <person name="Treuner-Lange A."/>
            <person name="Velicer G.J."/>
            <person name="Vorholter F.-J."/>
            <person name="Weissman K.J."/>
            <person name="Welch R.D."/>
            <person name="Wenzel S.C."/>
            <person name="Whitworth D.E."/>
            <person name="Wilhelm S."/>
            <person name="Wittmann C."/>
            <person name="Bloecker H."/>
            <person name="Puehler A."/>
            <person name="Mueller R."/>
        </authorList>
    </citation>
    <scope>NUCLEOTIDE SEQUENCE [LARGE SCALE GENOMIC DNA]</scope>
    <source>
        <strain evidence="3">So ce56</strain>
    </source>
</reference>
<feature type="region of interest" description="Disordered" evidence="1">
    <location>
        <begin position="1"/>
        <end position="34"/>
    </location>
</feature>
<dbReference type="KEGG" id="scl:sce0742"/>
<protein>
    <submittedName>
        <fullName evidence="2">Uncharacterized protein</fullName>
    </submittedName>
</protein>
<proteinExistence type="predicted"/>
<accession>A9ENT8</accession>
<evidence type="ECO:0000256" key="1">
    <source>
        <dbReference type="SAM" id="MobiDB-lite"/>
    </source>
</evidence>
<evidence type="ECO:0000313" key="2">
    <source>
        <dbReference type="EMBL" id="CAN90899.1"/>
    </source>
</evidence>
<keyword evidence="3" id="KW-1185">Reference proteome</keyword>
<dbReference type="BioCyc" id="SCEL448385:SCE_RS03880-MONOMER"/>
<dbReference type="AlphaFoldDB" id="A9ENT8"/>
<dbReference type="HOGENOM" id="CLU_1936739_0_0_7"/>
<name>A9ENT8_SORC5</name>
<dbReference type="Proteomes" id="UP000002139">
    <property type="component" value="Chromosome"/>
</dbReference>
<sequence>MHASAPGILAHASDEARGAAPAGRSKLPSAAPTRSASAADLMRQLIQAIADAVKERRLVALASCLSLRGERASLLGGLSYGVSLVLGYHRARAQGRSLPSRESSIPRRGPPNAPGLVRFLNATYRNGAPG</sequence>
<gene>
    <name evidence="2" type="ordered locus">sce0742</name>
</gene>
<feature type="region of interest" description="Disordered" evidence="1">
    <location>
        <begin position="95"/>
        <end position="114"/>
    </location>
</feature>
<organism evidence="2 3">
    <name type="scientific">Sorangium cellulosum (strain So ce56)</name>
    <name type="common">Polyangium cellulosum (strain So ce56)</name>
    <dbReference type="NCBI Taxonomy" id="448385"/>
    <lineage>
        <taxon>Bacteria</taxon>
        <taxon>Pseudomonadati</taxon>
        <taxon>Myxococcota</taxon>
        <taxon>Polyangia</taxon>
        <taxon>Polyangiales</taxon>
        <taxon>Polyangiaceae</taxon>
        <taxon>Sorangium</taxon>
    </lineage>
</organism>